<keyword evidence="4 7" id="KW-0418">Kinase</keyword>
<dbReference type="CDD" id="cd00082">
    <property type="entry name" value="HisKA"/>
    <property type="match status" value="1"/>
</dbReference>
<feature type="domain" description="Histidine kinase" evidence="6">
    <location>
        <begin position="37"/>
        <end position="250"/>
    </location>
</feature>
<evidence type="ECO:0000256" key="5">
    <source>
        <dbReference type="ARBA" id="ARBA00023012"/>
    </source>
</evidence>
<evidence type="ECO:0000256" key="1">
    <source>
        <dbReference type="ARBA" id="ARBA00000085"/>
    </source>
</evidence>
<keyword evidence="3" id="KW-0597">Phosphoprotein</keyword>
<dbReference type="Gene3D" id="3.30.565.10">
    <property type="entry name" value="Histidine kinase-like ATPase, C-terminal domain"/>
    <property type="match status" value="1"/>
</dbReference>
<keyword evidence="5" id="KW-0902">Two-component regulatory system</keyword>
<protein>
    <recommendedName>
        <fullName evidence="2">histidine kinase</fullName>
        <ecNumber evidence="2">2.7.13.3</ecNumber>
    </recommendedName>
</protein>
<proteinExistence type="predicted"/>
<dbReference type="SMART" id="SM00388">
    <property type="entry name" value="HisKA"/>
    <property type="match status" value="1"/>
</dbReference>
<dbReference type="EC" id="2.7.13.3" evidence="2"/>
<evidence type="ECO:0000313" key="7">
    <source>
        <dbReference type="EMBL" id="HJH49396.1"/>
    </source>
</evidence>
<evidence type="ECO:0000256" key="4">
    <source>
        <dbReference type="ARBA" id="ARBA00022777"/>
    </source>
</evidence>
<keyword evidence="4 7" id="KW-0808">Transferase</keyword>
<dbReference type="EMBL" id="DYXE01000039">
    <property type="protein sequence ID" value="HJH49396.1"/>
    <property type="molecule type" value="Genomic_DNA"/>
</dbReference>
<dbReference type="SUPFAM" id="SSF55874">
    <property type="entry name" value="ATPase domain of HSP90 chaperone/DNA topoisomerase II/histidine kinase"/>
    <property type="match status" value="1"/>
</dbReference>
<comment type="catalytic activity">
    <reaction evidence="1">
        <text>ATP + protein L-histidine = ADP + protein N-phospho-L-histidine.</text>
        <dbReference type="EC" id="2.7.13.3"/>
    </reaction>
</comment>
<dbReference type="AlphaFoldDB" id="A0A9D3AJ63"/>
<dbReference type="SUPFAM" id="SSF47384">
    <property type="entry name" value="Homodimeric domain of signal transducing histidine kinase"/>
    <property type="match status" value="1"/>
</dbReference>
<dbReference type="SMART" id="SM00387">
    <property type="entry name" value="HATPase_c"/>
    <property type="match status" value="1"/>
</dbReference>
<dbReference type="PROSITE" id="PS50109">
    <property type="entry name" value="HIS_KIN"/>
    <property type="match status" value="1"/>
</dbReference>
<dbReference type="Gene3D" id="1.10.287.130">
    <property type="match status" value="1"/>
</dbReference>
<dbReference type="PRINTS" id="PR00344">
    <property type="entry name" value="BCTRLSENSOR"/>
</dbReference>
<dbReference type="InterPro" id="IPR003594">
    <property type="entry name" value="HATPase_dom"/>
</dbReference>
<dbReference type="InterPro" id="IPR003661">
    <property type="entry name" value="HisK_dim/P_dom"/>
</dbReference>
<dbReference type="Pfam" id="PF02518">
    <property type="entry name" value="HATPase_c"/>
    <property type="match status" value="1"/>
</dbReference>
<dbReference type="InterPro" id="IPR036097">
    <property type="entry name" value="HisK_dim/P_sf"/>
</dbReference>
<dbReference type="InterPro" id="IPR005467">
    <property type="entry name" value="His_kinase_dom"/>
</dbReference>
<dbReference type="InterPro" id="IPR004358">
    <property type="entry name" value="Sig_transdc_His_kin-like_C"/>
</dbReference>
<evidence type="ECO:0000259" key="6">
    <source>
        <dbReference type="PROSITE" id="PS50109"/>
    </source>
</evidence>
<evidence type="ECO:0000256" key="3">
    <source>
        <dbReference type="ARBA" id="ARBA00022553"/>
    </source>
</evidence>
<evidence type="ECO:0000256" key="2">
    <source>
        <dbReference type="ARBA" id="ARBA00012438"/>
    </source>
</evidence>
<dbReference type="PANTHER" id="PTHR43547:SF2">
    <property type="entry name" value="HYBRID SIGNAL TRANSDUCTION HISTIDINE KINASE C"/>
    <property type="match status" value="1"/>
</dbReference>
<accession>A0A9D3AJ63</accession>
<dbReference type="GO" id="GO:0000155">
    <property type="term" value="F:phosphorelay sensor kinase activity"/>
    <property type="evidence" value="ECO:0007669"/>
    <property type="project" value="InterPro"/>
</dbReference>
<evidence type="ECO:0000313" key="8">
    <source>
        <dbReference type="Proteomes" id="UP000813420"/>
    </source>
</evidence>
<dbReference type="PANTHER" id="PTHR43547">
    <property type="entry name" value="TWO-COMPONENT HISTIDINE KINASE"/>
    <property type="match status" value="1"/>
</dbReference>
<dbReference type="RefSeq" id="WP_277271775.1">
    <property type="nucleotide sequence ID" value="NZ_DYXE01000039.1"/>
</dbReference>
<dbReference type="Pfam" id="PF00512">
    <property type="entry name" value="HisKA"/>
    <property type="match status" value="1"/>
</dbReference>
<dbReference type="Proteomes" id="UP000813420">
    <property type="component" value="Unassembled WGS sequence"/>
</dbReference>
<name>A0A9D3AJ63_9FIRM</name>
<sequence length="253" mass="28257">MFQATDYGKLQQIMEESSEKKELLTRLLESQRMQISTISHEIRNPLSLVYSSLQLIEKEHPEVGDFRHWNEMRRDIEYMTHLLEELSSFNNSEKLHLTDTAMTSFLRTLVLSFAASLIDTPIEFVSRIDPELPVLSIDTVKFRQLLLNLLSNARDALSAPGTSSGYSPTLTFLAEVRQSSLLLTVKDNGCGIAPENLSSVFEPFTTYKQGGTGLGLAIARRVVLAHQGTIQVSSRLGEGTIFTVTLPIQKDPA</sequence>
<dbReference type="InterPro" id="IPR036890">
    <property type="entry name" value="HATPase_C_sf"/>
</dbReference>
<comment type="caution">
    <text evidence="7">The sequence shown here is derived from an EMBL/GenBank/DDBJ whole genome shotgun (WGS) entry which is preliminary data.</text>
</comment>
<organism evidence="7 8">
    <name type="scientific">Merdimonas faecis</name>
    <dbReference type="NCBI Taxonomy" id="1653435"/>
    <lineage>
        <taxon>Bacteria</taxon>
        <taxon>Bacillati</taxon>
        <taxon>Bacillota</taxon>
        <taxon>Clostridia</taxon>
        <taxon>Lachnospirales</taxon>
        <taxon>Lachnospiraceae</taxon>
        <taxon>Merdimonas</taxon>
    </lineage>
</organism>
<gene>
    <name evidence="7" type="ORF">K8V39_03940</name>
</gene>
<reference evidence="7" key="1">
    <citation type="journal article" date="2021" name="PeerJ">
        <title>Extensive microbial diversity within the chicken gut microbiome revealed by metagenomics and culture.</title>
        <authorList>
            <person name="Gilroy R."/>
            <person name="Ravi A."/>
            <person name="Getino M."/>
            <person name="Pursley I."/>
            <person name="Horton D.L."/>
            <person name="Alikhan N.F."/>
            <person name="Baker D."/>
            <person name="Gharbi K."/>
            <person name="Hall N."/>
            <person name="Watson M."/>
            <person name="Adriaenssens E.M."/>
            <person name="Foster-Nyarko E."/>
            <person name="Jarju S."/>
            <person name="Secka A."/>
            <person name="Antonio M."/>
            <person name="Oren A."/>
            <person name="Chaudhuri R.R."/>
            <person name="La Ragione R."/>
            <person name="Hildebrand F."/>
            <person name="Pallen M.J."/>
        </authorList>
    </citation>
    <scope>NUCLEOTIDE SEQUENCE</scope>
    <source>
        <strain evidence="7">USAMLcec4-12693</strain>
    </source>
</reference>
<reference evidence="7" key="2">
    <citation type="submission" date="2021-09" db="EMBL/GenBank/DDBJ databases">
        <authorList>
            <person name="Gilroy R."/>
        </authorList>
    </citation>
    <scope>NUCLEOTIDE SEQUENCE</scope>
    <source>
        <strain evidence="7">USAMLcec4-12693</strain>
    </source>
</reference>